<dbReference type="Proteomes" id="UP000664002">
    <property type="component" value="Unassembled WGS sequence"/>
</dbReference>
<reference evidence="3" key="1">
    <citation type="submission" date="2021-03" db="EMBL/GenBank/DDBJ databases">
        <title>Molecular epidemiology and mechanisms of colistin and carbapenem resistance in Enterobacteriaceae from clinical isolates, the environment and porcine samples in Pretoria, South Africa.</title>
        <authorList>
            <person name="Bogoshi D."/>
            <person name="Mbelle N.M."/>
            <person name="Naidoo V."/>
            <person name="Osei Sekyere J."/>
        </authorList>
    </citation>
    <scope>NUCLEOTIDE SEQUENCE</scope>
    <source>
        <strain evidence="3">C027</strain>
    </source>
</reference>
<proteinExistence type="predicted"/>
<accession>A0A939NS93</accession>
<dbReference type="Gene3D" id="3.90.220.20">
    <property type="entry name" value="DNA methylase specificity domains"/>
    <property type="match status" value="1"/>
</dbReference>
<evidence type="ECO:0000313" key="4">
    <source>
        <dbReference type="Proteomes" id="UP000664002"/>
    </source>
</evidence>
<dbReference type="SUPFAM" id="SSF116734">
    <property type="entry name" value="DNA methylase specificity domain"/>
    <property type="match status" value="1"/>
</dbReference>
<dbReference type="InterPro" id="IPR044946">
    <property type="entry name" value="Restrct_endonuc_typeI_TRD_sf"/>
</dbReference>
<dbReference type="GO" id="GO:0003677">
    <property type="term" value="F:DNA binding"/>
    <property type="evidence" value="ECO:0007669"/>
    <property type="project" value="UniProtKB-KW"/>
</dbReference>
<gene>
    <name evidence="3" type="ORF">J4730_16215</name>
</gene>
<keyword evidence="2" id="KW-0238">DNA-binding</keyword>
<organism evidence="3 4">
    <name type="scientific">Klebsiella pneumoniae</name>
    <dbReference type="NCBI Taxonomy" id="573"/>
    <lineage>
        <taxon>Bacteria</taxon>
        <taxon>Pseudomonadati</taxon>
        <taxon>Pseudomonadota</taxon>
        <taxon>Gammaproteobacteria</taxon>
        <taxon>Enterobacterales</taxon>
        <taxon>Enterobacteriaceae</taxon>
        <taxon>Klebsiella/Raoultella group</taxon>
        <taxon>Klebsiella</taxon>
        <taxon>Klebsiella pneumoniae complex</taxon>
    </lineage>
</organism>
<evidence type="ECO:0000313" key="3">
    <source>
        <dbReference type="EMBL" id="MBO1997529.1"/>
    </source>
</evidence>
<comment type="caution">
    <text evidence="3">The sequence shown here is derived from an EMBL/GenBank/DDBJ whole genome shotgun (WGS) entry which is preliminary data.</text>
</comment>
<dbReference type="AlphaFoldDB" id="A0A939NS93"/>
<evidence type="ECO:0000256" key="1">
    <source>
        <dbReference type="ARBA" id="ARBA00022747"/>
    </source>
</evidence>
<dbReference type="GO" id="GO:0009307">
    <property type="term" value="P:DNA restriction-modification system"/>
    <property type="evidence" value="ECO:0007669"/>
    <property type="project" value="UniProtKB-KW"/>
</dbReference>
<name>A0A939NS93_KLEPN</name>
<sequence>MQDIAHVTDGAHRTPTYIDSGIPFLRVTDIQSKEIDLSGVKYISEIEHQELCKRCHPEKGDILLSKMEQLELQK</sequence>
<keyword evidence="1" id="KW-0680">Restriction system</keyword>
<evidence type="ECO:0000256" key="2">
    <source>
        <dbReference type="ARBA" id="ARBA00023125"/>
    </source>
</evidence>
<protein>
    <submittedName>
        <fullName evidence="3">Uncharacterized protein</fullName>
    </submittedName>
</protein>
<dbReference type="EMBL" id="JAGETM010000029">
    <property type="protein sequence ID" value="MBO1997529.1"/>
    <property type="molecule type" value="Genomic_DNA"/>
</dbReference>